<dbReference type="AlphaFoldDB" id="B4GTU0"/>
<dbReference type="PhylomeDB" id="B4GTU0"/>
<feature type="region of interest" description="Disordered" evidence="3">
    <location>
        <begin position="341"/>
        <end position="376"/>
    </location>
</feature>
<evidence type="ECO:0000313" key="5">
    <source>
        <dbReference type="Proteomes" id="UP000008744"/>
    </source>
</evidence>
<feature type="region of interest" description="Disordered" evidence="3">
    <location>
        <begin position="1"/>
        <end position="39"/>
    </location>
</feature>
<organism evidence="5">
    <name type="scientific">Drosophila persimilis</name>
    <name type="common">Fruit fly</name>
    <dbReference type="NCBI Taxonomy" id="7234"/>
    <lineage>
        <taxon>Eukaryota</taxon>
        <taxon>Metazoa</taxon>
        <taxon>Ecdysozoa</taxon>
        <taxon>Arthropoda</taxon>
        <taxon>Hexapoda</taxon>
        <taxon>Insecta</taxon>
        <taxon>Pterygota</taxon>
        <taxon>Neoptera</taxon>
        <taxon>Endopterygota</taxon>
        <taxon>Diptera</taxon>
        <taxon>Brachycera</taxon>
        <taxon>Muscomorpha</taxon>
        <taxon>Ephydroidea</taxon>
        <taxon>Drosophilidae</taxon>
        <taxon>Drosophila</taxon>
        <taxon>Sophophora</taxon>
    </lineage>
</organism>
<feature type="compositionally biased region" description="Basic and acidic residues" evidence="3">
    <location>
        <begin position="1"/>
        <end position="19"/>
    </location>
</feature>
<dbReference type="InterPro" id="IPR002164">
    <property type="entry name" value="NAP_family"/>
</dbReference>
<dbReference type="eggNOG" id="KOG1507">
    <property type="taxonomic scope" value="Eukaryota"/>
</dbReference>
<evidence type="ECO:0000256" key="3">
    <source>
        <dbReference type="SAM" id="MobiDB-lite"/>
    </source>
</evidence>
<dbReference type="HOGENOM" id="CLU_038841_0_0_1"/>
<feature type="compositionally biased region" description="Basic and acidic residues" evidence="3">
    <location>
        <begin position="30"/>
        <end position="39"/>
    </location>
</feature>
<dbReference type="EMBL" id="CH479190">
    <property type="protein sequence ID" value="EDW25960.1"/>
    <property type="molecule type" value="Genomic_DNA"/>
</dbReference>
<evidence type="ECO:0000256" key="1">
    <source>
        <dbReference type="ARBA" id="ARBA00009947"/>
    </source>
</evidence>
<dbReference type="PANTHER" id="PTHR11875">
    <property type="entry name" value="TESTIS-SPECIFIC Y-ENCODED PROTEIN"/>
    <property type="match status" value="1"/>
</dbReference>
<reference evidence="4 5" key="1">
    <citation type="journal article" date="2007" name="Nature">
        <title>Evolution of genes and genomes on the Drosophila phylogeny.</title>
        <authorList>
            <consortium name="Drosophila 12 Genomes Consortium"/>
            <person name="Clark A.G."/>
            <person name="Eisen M.B."/>
            <person name="Smith D.R."/>
            <person name="Bergman C.M."/>
            <person name="Oliver B."/>
            <person name="Markow T.A."/>
            <person name="Kaufman T.C."/>
            <person name="Kellis M."/>
            <person name="Gelbart W."/>
            <person name="Iyer V.N."/>
            <person name="Pollard D.A."/>
            <person name="Sackton T.B."/>
            <person name="Larracuente A.M."/>
            <person name="Singh N.D."/>
            <person name="Abad J.P."/>
            <person name="Abt D.N."/>
            <person name="Adryan B."/>
            <person name="Aguade M."/>
            <person name="Akashi H."/>
            <person name="Anderson W.W."/>
            <person name="Aquadro C.F."/>
            <person name="Ardell D.H."/>
            <person name="Arguello R."/>
            <person name="Artieri C.G."/>
            <person name="Barbash D.A."/>
            <person name="Barker D."/>
            <person name="Barsanti P."/>
            <person name="Batterham P."/>
            <person name="Batzoglou S."/>
            <person name="Begun D."/>
            <person name="Bhutkar A."/>
            <person name="Blanco E."/>
            <person name="Bosak S.A."/>
            <person name="Bradley R.K."/>
            <person name="Brand A.D."/>
            <person name="Brent M.R."/>
            <person name="Brooks A.N."/>
            <person name="Brown R.H."/>
            <person name="Butlin R.K."/>
            <person name="Caggese C."/>
            <person name="Calvi B.R."/>
            <person name="Bernardo de Carvalho A."/>
            <person name="Caspi A."/>
            <person name="Castrezana S."/>
            <person name="Celniker S.E."/>
            <person name="Chang J.L."/>
            <person name="Chapple C."/>
            <person name="Chatterji S."/>
            <person name="Chinwalla A."/>
            <person name="Civetta A."/>
            <person name="Clifton S.W."/>
            <person name="Comeron J.M."/>
            <person name="Costello J.C."/>
            <person name="Coyne J.A."/>
            <person name="Daub J."/>
            <person name="David R.G."/>
            <person name="Delcher A.L."/>
            <person name="Delehaunty K."/>
            <person name="Do C.B."/>
            <person name="Ebling H."/>
            <person name="Edwards K."/>
            <person name="Eickbush T."/>
            <person name="Evans J.D."/>
            <person name="Filipski A."/>
            <person name="Findeiss S."/>
            <person name="Freyhult E."/>
            <person name="Fulton L."/>
            <person name="Fulton R."/>
            <person name="Garcia A.C."/>
            <person name="Gardiner A."/>
            <person name="Garfield D.A."/>
            <person name="Garvin B.E."/>
            <person name="Gibson G."/>
            <person name="Gilbert D."/>
            <person name="Gnerre S."/>
            <person name="Godfrey J."/>
            <person name="Good R."/>
            <person name="Gotea V."/>
            <person name="Gravely B."/>
            <person name="Greenberg A.J."/>
            <person name="Griffiths-Jones S."/>
            <person name="Gross S."/>
            <person name="Guigo R."/>
            <person name="Gustafson E.A."/>
            <person name="Haerty W."/>
            <person name="Hahn M.W."/>
            <person name="Halligan D.L."/>
            <person name="Halpern A.L."/>
            <person name="Halter G.M."/>
            <person name="Han M.V."/>
            <person name="Heger A."/>
            <person name="Hillier L."/>
            <person name="Hinrichs A.S."/>
            <person name="Holmes I."/>
            <person name="Hoskins R.A."/>
            <person name="Hubisz M.J."/>
            <person name="Hultmark D."/>
            <person name="Huntley M.A."/>
            <person name="Jaffe D.B."/>
            <person name="Jagadeeshan S."/>
            <person name="Jeck W.R."/>
            <person name="Johnson J."/>
            <person name="Jones C.D."/>
            <person name="Jordan W.C."/>
            <person name="Karpen G.H."/>
            <person name="Kataoka E."/>
            <person name="Keightley P.D."/>
            <person name="Kheradpour P."/>
            <person name="Kirkness E.F."/>
            <person name="Koerich L.B."/>
            <person name="Kristiansen K."/>
            <person name="Kudrna D."/>
            <person name="Kulathinal R.J."/>
            <person name="Kumar S."/>
            <person name="Kwok R."/>
            <person name="Lander E."/>
            <person name="Langley C.H."/>
            <person name="Lapoint R."/>
            <person name="Lazzaro B.P."/>
            <person name="Lee S.J."/>
            <person name="Levesque L."/>
            <person name="Li R."/>
            <person name="Lin C.F."/>
            <person name="Lin M.F."/>
            <person name="Lindblad-Toh K."/>
            <person name="Llopart A."/>
            <person name="Long M."/>
            <person name="Low L."/>
            <person name="Lozovsky E."/>
            <person name="Lu J."/>
            <person name="Luo M."/>
            <person name="Machado C.A."/>
            <person name="Makalowski W."/>
            <person name="Marzo M."/>
            <person name="Matsuda M."/>
            <person name="Matzkin L."/>
            <person name="McAllister B."/>
            <person name="McBride C.S."/>
            <person name="McKernan B."/>
            <person name="McKernan K."/>
            <person name="Mendez-Lago M."/>
            <person name="Minx P."/>
            <person name="Mollenhauer M.U."/>
            <person name="Montooth K."/>
            <person name="Mount S.M."/>
            <person name="Mu X."/>
            <person name="Myers E."/>
            <person name="Negre B."/>
            <person name="Newfeld S."/>
            <person name="Nielsen R."/>
            <person name="Noor M.A."/>
            <person name="O'Grady P."/>
            <person name="Pachter L."/>
            <person name="Papaceit M."/>
            <person name="Parisi M.J."/>
            <person name="Parisi M."/>
            <person name="Parts L."/>
            <person name="Pedersen J.S."/>
            <person name="Pesole G."/>
            <person name="Phillippy A.M."/>
            <person name="Ponting C.P."/>
            <person name="Pop M."/>
            <person name="Porcelli D."/>
            <person name="Powell J.R."/>
            <person name="Prohaska S."/>
            <person name="Pruitt K."/>
            <person name="Puig M."/>
            <person name="Quesneville H."/>
            <person name="Ram K.R."/>
            <person name="Rand D."/>
            <person name="Rasmussen M.D."/>
            <person name="Reed L.K."/>
            <person name="Reenan R."/>
            <person name="Reily A."/>
            <person name="Remington K.A."/>
            <person name="Rieger T.T."/>
            <person name="Ritchie M.G."/>
            <person name="Robin C."/>
            <person name="Rogers Y.H."/>
            <person name="Rohde C."/>
            <person name="Rozas J."/>
            <person name="Rubenfield M.J."/>
            <person name="Ruiz A."/>
            <person name="Russo S."/>
            <person name="Salzberg S.L."/>
            <person name="Sanchez-Gracia A."/>
            <person name="Saranga D.J."/>
            <person name="Sato H."/>
            <person name="Schaeffer S.W."/>
            <person name="Schatz M.C."/>
            <person name="Schlenke T."/>
            <person name="Schwartz R."/>
            <person name="Segarra C."/>
            <person name="Singh R.S."/>
            <person name="Sirot L."/>
            <person name="Sirota M."/>
            <person name="Sisneros N.B."/>
            <person name="Smith C.D."/>
            <person name="Smith T.F."/>
            <person name="Spieth J."/>
            <person name="Stage D.E."/>
            <person name="Stark A."/>
            <person name="Stephan W."/>
            <person name="Strausberg R.L."/>
            <person name="Strempel S."/>
            <person name="Sturgill D."/>
            <person name="Sutton G."/>
            <person name="Sutton G.G."/>
            <person name="Tao W."/>
            <person name="Teichmann S."/>
            <person name="Tobari Y.N."/>
            <person name="Tomimura Y."/>
            <person name="Tsolas J.M."/>
            <person name="Valente V.L."/>
            <person name="Venter E."/>
            <person name="Venter J.C."/>
            <person name="Vicario S."/>
            <person name="Vieira F.G."/>
            <person name="Vilella A.J."/>
            <person name="Villasante A."/>
            <person name="Walenz B."/>
            <person name="Wang J."/>
            <person name="Wasserman M."/>
            <person name="Watts T."/>
            <person name="Wilson D."/>
            <person name="Wilson R.K."/>
            <person name="Wing R.A."/>
            <person name="Wolfner M.F."/>
            <person name="Wong A."/>
            <person name="Wong G.K."/>
            <person name="Wu C.I."/>
            <person name="Wu G."/>
            <person name="Yamamoto D."/>
            <person name="Yang H.P."/>
            <person name="Yang S.P."/>
            <person name="Yorke J.A."/>
            <person name="Yoshida K."/>
            <person name="Zdobnov E."/>
            <person name="Zhang P."/>
            <person name="Zhang Y."/>
            <person name="Zimin A.V."/>
            <person name="Baldwin J."/>
            <person name="Abdouelleil A."/>
            <person name="Abdulkadir J."/>
            <person name="Abebe A."/>
            <person name="Abera B."/>
            <person name="Abreu J."/>
            <person name="Acer S.C."/>
            <person name="Aftuck L."/>
            <person name="Alexander A."/>
            <person name="An P."/>
            <person name="Anderson E."/>
            <person name="Anderson S."/>
            <person name="Arachi H."/>
            <person name="Azer M."/>
            <person name="Bachantsang P."/>
            <person name="Barry A."/>
            <person name="Bayul T."/>
            <person name="Berlin A."/>
            <person name="Bessette D."/>
            <person name="Bloom T."/>
            <person name="Blye J."/>
            <person name="Boguslavskiy L."/>
            <person name="Bonnet C."/>
            <person name="Boukhgalter B."/>
            <person name="Bourzgui I."/>
            <person name="Brown A."/>
            <person name="Cahill P."/>
            <person name="Channer S."/>
            <person name="Cheshatsang Y."/>
            <person name="Chuda L."/>
            <person name="Citroen M."/>
            <person name="Collymore A."/>
            <person name="Cooke P."/>
            <person name="Costello M."/>
            <person name="D'Aco K."/>
            <person name="Daza R."/>
            <person name="De Haan G."/>
            <person name="DeGray S."/>
            <person name="DeMaso C."/>
            <person name="Dhargay N."/>
            <person name="Dooley K."/>
            <person name="Dooley E."/>
            <person name="Doricent M."/>
            <person name="Dorje P."/>
            <person name="Dorjee K."/>
            <person name="Dupes A."/>
            <person name="Elong R."/>
            <person name="Falk J."/>
            <person name="Farina A."/>
            <person name="Faro S."/>
            <person name="Ferguson D."/>
            <person name="Fisher S."/>
            <person name="Foley C.D."/>
            <person name="Franke A."/>
            <person name="Friedrich D."/>
            <person name="Gadbois L."/>
            <person name="Gearin G."/>
            <person name="Gearin C.R."/>
            <person name="Giannoukos G."/>
            <person name="Goode T."/>
            <person name="Graham J."/>
            <person name="Grandbois E."/>
            <person name="Grewal S."/>
            <person name="Gyaltsen K."/>
            <person name="Hafez N."/>
            <person name="Hagos B."/>
            <person name="Hall J."/>
            <person name="Henson C."/>
            <person name="Hollinger A."/>
            <person name="Honan T."/>
            <person name="Huard M.D."/>
            <person name="Hughes L."/>
            <person name="Hurhula B."/>
            <person name="Husby M.E."/>
            <person name="Kamat A."/>
            <person name="Kanga B."/>
            <person name="Kashin S."/>
            <person name="Khazanovich D."/>
            <person name="Kisner P."/>
            <person name="Lance K."/>
            <person name="Lara M."/>
            <person name="Lee W."/>
            <person name="Lennon N."/>
            <person name="Letendre F."/>
            <person name="LeVine R."/>
            <person name="Lipovsky A."/>
            <person name="Liu X."/>
            <person name="Liu J."/>
            <person name="Liu S."/>
            <person name="Lokyitsang T."/>
            <person name="Lokyitsang Y."/>
            <person name="Lubonja R."/>
            <person name="Lui A."/>
            <person name="MacDonald P."/>
            <person name="Magnisalis V."/>
            <person name="Maru K."/>
            <person name="Matthews C."/>
            <person name="McCusker W."/>
            <person name="McDonough S."/>
            <person name="Mehta T."/>
            <person name="Meldrim J."/>
            <person name="Meneus L."/>
            <person name="Mihai O."/>
            <person name="Mihalev A."/>
            <person name="Mihova T."/>
            <person name="Mittelman R."/>
            <person name="Mlenga V."/>
            <person name="Montmayeur A."/>
            <person name="Mulrain L."/>
            <person name="Navidi A."/>
            <person name="Naylor J."/>
            <person name="Negash T."/>
            <person name="Nguyen T."/>
            <person name="Nguyen N."/>
            <person name="Nicol R."/>
            <person name="Norbu C."/>
            <person name="Norbu N."/>
            <person name="Novod N."/>
            <person name="O'Neill B."/>
            <person name="Osman S."/>
            <person name="Markiewicz E."/>
            <person name="Oyono O.L."/>
            <person name="Patti C."/>
            <person name="Phunkhang P."/>
            <person name="Pierre F."/>
            <person name="Priest M."/>
            <person name="Raghuraman S."/>
            <person name="Rege F."/>
            <person name="Reyes R."/>
            <person name="Rise C."/>
            <person name="Rogov P."/>
            <person name="Ross K."/>
            <person name="Ryan E."/>
            <person name="Settipalli S."/>
            <person name="Shea T."/>
            <person name="Sherpa N."/>
            <person name="Shi L."/>
            <person name="Shih D."/>
            <person name="Sparrow T."/>
            <person name="Spaulding J."/>
            <person name="Stalker J."/>
            <person name="Stange-Thomann N."/>
            <person name="Stavropoulos S."/>
            <person name="Stone C."/>
            <person name="Strader C."/>
            <person name="Tesfaye S."/>
            <person name="Thomson T."/>
            <person name="Thoulutsang Y."/>
            <person name="Thoulutsang D."/>
            <person name="Topham K."/>
            <person name="Topping I."/>
            <person name="Tsamla T."/>
            <person name="Vassiliev H."/>
            <person name="Vo A."/>
            <person name="Wangchuk T."/>
            <person name="Wangdi T."/>
            <person name="Weiand M."/>
            <person name="Wilkinson J."/>
            <person name="Wilson A."/>
            <person name="Yadav S."/>
            <person name="Young G."/>
            <person name="Yu Q."/>
            <person name="Zembek L."/>
            <person name="Zhong D."/>
            <person name="Zimmer A."/>
            <person name="Zwirko Z."/>
            <person name="Jaffe D.B."/>
            <person name="Alvarez P."/>
            <person name="Brockman W."/>
            <person name="Butler J."/>
            <person name="Chin C."/>
            <person name="Gnerre S."/>
            <person name="Grabherr M."/>
            <person name="Kleber M."/>
            <person name="Mauceli E."/>
            <person name="MacCallum I."/>
        </authorList>
    </citation>
    <scope>NUCLEOTIDE SEQUENCE [LARGE SCALE GENOMIC DNA]</scope>
    <source>
        <strain evidence="5">MSH-3 / Tucson 14011-0111.49</strain>
    </source>
</reference>
<keyword evidence="5" id="KW-1185">Reference proteome</keyword>
<evidence type="ECO:0000313" key="4">
    <source>
        <dbReference type="EMBL" id="EDW25960.1"/>
    </source>
</evidence>
<dbReference type="STRING" id="7234.B4GTU0"/>
<name>B4GTU0_DROPE</name>
<gene>
    <name evidence="4" type="primary">Dper\GL14420</name>
    <name evidence="4" type="ORF">Dper_GL14420</name>
</gene>
<dbReference type="SUPFAM" id="SSF143113">
    <property type="entry name" value="NAP-like"/>
    <property type="match status" value="1"/>
</dbReference>
<evidence type="ECO:0000256" key="2">
    <source>
        <dbReference type="RuleBase" id="RU003876"/>
    </source>
</evidence>
<dbReference type="Proteomes" id="UP000008744">
    <property type="component" value="Unassembled WGS sequence"/>
</dbReference>
<dbReference type="GO" id="GO:0005634">
    <property type="term" value="C:nucleus"/>
    <property type="evidence" value="ECO:0007669"/>
    <property type="project" value="InterPro"/>
</dbReference>
<dbReference type="Pfam" id="PF00956">
    <property type="entry name" value="NAP"/>
    <property type="match status" value="1"/>
</dbReference>
<dbReference type="OrthoDB" id="27325at2759"/>
<comment type="similarity">
    <text evidence="1 2">Belongs to the nucleosome assembly protein (NAP) family.</text>
</comment>
<feature type="compositionally biased region" description="Acidic residues" evidence="3">
    <location>
        <begin position="349"/>
        <end position="360"/>
    </location>
</feature>
<dbReference type="OMA" id="CEGCHIH"/>
<accession>B4GTU0</accession>
<dbReference type="Gene3D" id="1.20.5.1500">
    <property type="match status" value="1"/>
</dbReference>
<feature type="compositionally biased region" description="Low complexity" evidence="3">
    <location>
        <begin position="361"/>
        <end position="376"/>
    </location>
</feature>
<protein>
    <submittedName>
        <fullName evidence="4">GL14420</fullName>
    </submittedName>
</protein>
<dbReference type="Gene3D" id="3.30.1120.90">
    <property type="entry name" value="Nucleosome assembly protein"/>
    <property type="match status" value="1"/>
</dbReference>
<sequence>MYTIERDPELEQQQDKGSETLEEGASSATMRHDEKSSESLERCGSFDSMLCPADMSARSRKAYLQHMMDELPRPVHNRILAMKHSQMEQIKISEQFYREVYELEKRFYLQCAELFDSRRDIVDGSVEPEPMEPSWSEQHDDLVAELQASKEFHQLTELMPKMPANAVGVPRFWLSIFRNVSLLSDMVQHHDEPLLECLMDVRISYEPESYTLKFLFRPNSYLDDCSLMLTKKYLLRHQADQEYPFMFEGPEIVSCEGCHIHWRDDSNLTMQTVGSGYRVGNAIPRESFFNFFSPPQPQDLSLADEKTKMLLGNDFEVGFLLRTQIVPKAVLFYTGDLVDSTNEGLSDSDSSETSDTDADTDTTAPAPTHTPEQLSD</sequence>
<proteinExistence type="inferred from homology"/>
<dbReference type="InterPro" id="IPR037231">
    <property type="entry name" value="NAP-like_sf"/>
</dbReference>
<dbReference type="GO" id="GO:0006334">
    <property type="term" value="P:nucleosome assembly"/>
    <property type="evidence" value="ECO:0007669"/>
    <property type="project" value="InterPro"/>
</dbReference>